<organism evidence="2">
    <name type="scientific">hydrothermal vent metagenome</name>
    <dbReference type="NCBI Taxonomy" id="652676"/>
    <lineage>
        <taxon>unclassified sequences</taxon>
        <taxon>metagenomes</taxon>
        <taxon>ecological metagenomes</taxon>
    </lineage>
</organism>
<sequence>MTKKNIYRILLSLILMVTFSFPSYAFNDFYQRGNSINAGFYLRIPFGPTKKNEDRLKYGLRLNMSQELGSRQIWNPGFRLNNQRTLNADIMSFNFSENGFNNIAFAGQQAFIYQNGQLRFAGKDSKKGGTSTIIWIFAGVGAAMIVAVVVNQVTKNDGNNPPFGN</sequence>
<keyword evidence="1" id="KW-1133">Transmembrane helix</keyword>
<evidence type="ECO:0000313" key="2">
    <source>
        <dbReference type="EMBL" id="VAV94894.1"/>
    </source>
</evidence>
<protein>
    <submittedName>
        <fullName evidence="2">Uncharacterized protein</fullName>
    </submittedName>
</protein>
<evidence type="ECO:0000256" key="1">
    <source>
        <dbReference type="SAM" id="Phobius"/>
    </source>
</evidence>
<feature type="transmembrane region" description="Helical" evidence="1">
    <location>
        <begin position="133"/>
        <end position="153"/>
    </location>
</feature>
<reference evidence="2" key="1">
    <citation type="submission" date="2018-06" db="EMBL/GenBank/DDBJ databases">
        <authorList>
            <person name="Zhirakovskaya E."/>
        </authorList>
    </citation>
    <scope>NUCLEOTIDE SEQUENCE</scope>
</reference>
<keyword evidence="1" id="KW-0472">Membrane</keyword>
<feature type="transmembrane region" description="Helical" evidence="1">
    <location>
        <begin position="6"/>
        <end position="26"/>
    </location>
</feature>
<dbReference type="AlphaFoldDB" id="A0A3B0RMY8"/>
<dbReference type="EMBL" id="UOED01000094">
    <property type="protein sequence ID" value="VAV94894.1"/>
    <property type="molecule type" value="Genomic_DNA"/>
</dbReference>
<name>A0A3B0RMY8_9ZZZZ</name>
<gene>
    <name evidence="2" type="ORF">MNBD_ALPHA02-65</name>
</gene>
<keyword evidence="1" id="KW-0812">Transmembrane</keyword>
<accession>A0A3B0RMY8</accession>
<proteinExistence type="predicted"/>